<keyword evidence="2" id="KW-1185">Reference proteome</keyword>
<comment type="caution">
    <text evidence="1">The sequence shown here is derived from an EMBL/GenBank/DDBJ whole genome shotgun (WGS) entry which is preliminary data.</text>
</comment>
<dbReference type="Proteomes" id="UP001281761">
    <property type="component" value="Unassembled WGS sequence"/>
</dbReference>
<gene>
    <name evidence="1" type="ORF">BLNAU_2969</name>
</gene>
<proteinExistence type="predicted"/>
<organism evidence="1 2">
    <name type="scientific">Blattamonas nauphoetae</name>
    <dbReference type="NCBI Taxonomy" id="2049346"/>
    <lineage>
        <taxon>Eukaryota</taxon>
        <taxon>Metamonada</taxon>
        <taxon>Preaxostyla</taxon>
        <taxon>Oxymonadida</taxon>
        <taxon>Blattamonas</taxon>
    </lineage>
</organism>
<name>A0ABQ9YE02_9EUKA</name>
<sequence length="714" mass="78866">MTSLFHPPDRAKRALERFEVGCVSVVVPSIDNNPDDTVNNDFDADTSLIVFVPVNVNEPPLTFPIEIGNGDTIGYVRNPMLVGVITASRSGAVTNMALPFRAEQVEKVVPDPITNDPAVIEIDNAPPFPADEQFVNVQPVSVSVSWAEGSVDSIPAPDPVVFSIFEISTEVSVTIPPVWDIKLDDERIRGFEVANFRSVDVIARLPDEIEKSDDRCDTAPLGFTIETPAFNVRVDPQIEREISTNNFMRSRCGRRSKRYCFENDIICYKEFEISENPTFVNVNLAVPVFEISECVDESEIEGITIDDITVSPPDRAKRALERFEVGCVSVVVPSIDNNPDDTVNNDFDADTSLIVFVPVNVNEPPLTFPIEIGNGDTIGYVRNPMLVGVITASRSGAVTNMALPFRAEQVEKVVPDPITNDPAVIEIDNAPPFPADEQFVNVQPVSVSVSWAEGSVDSIPAPDPVVFSIFEISTEVSVTIPPVWDIKLDDERIRGFEVANFRSVDVIARLPDEIEKSDDRCDTAPLGFTIETPAFNVRVDPQIEREISTNNFMRSRCGRRSKRYCFENDIICYKEFEISENPTFVNVNLAVPVFEISECVDESEIEGITIDDITVSPPDRAKRALERFEVGCVSVVVPSIDNNPDDTVNNDFDADTSLIVFVPVNVNEPPLTFPIEIGSCVNPSPIVHPEISIKPTDIEINSGEFIVPNVITKF</sequence>
<accession>A0ABQ9YE02</accession>
<evidence type="ECO:0000313" key="2">
    <source>
        <dbReference type="Proteomes" id="UP001281761"/>
    </source>
</evidence>
<evidence type="ECO:0000313" key="1">
    <source>
        <dbReference type="EMBL" id="KAK2961913.1"/>
    </source>
</evidence>
<reference evidence="1 2" key="1">
    <citation type="journal article" date="2022" name="bioRxiv">
        <title>Genomics of Preaxostyla Flagellates Illuminates Evolutionary Transitions and the Path Towards Mitochondrial Loss.</title>
        <authorList>
            <person name="Novak L.V.F."/>
            <person name="Treitli S.C."/>
            <person name="Pyrih J."/>
            <person name="Halakuc P."/>
            <person name="Pipaliya S.V."/>
            <person name="Vacek V."/>
            <person name="Brzon O."/>
            <person name="Soukal P."/>
            <person name="Eme L."/>
            <person name="Dacks J.B."/>
            <person name="Karnkowska A."/>
            <person name="Elias M."/>
            <person name="Hampl V."/>
        </authorList>
    </citation>
    <scope>NUCLEOTIDE SEQUENCE [LARGE SCALE GENOMIC DNA]</scope>
    <source>
        <strain evidence="1">NAU3</strain>
        <tissue evidence="1">Gut</tissue>
    </source>
</reference>
<protein>
    <submittedName>
        <fullName evidence="1">Uncharacterized protein</fullName>
    </submittedName>
</protein>
<dbReference type="EMBL" id="JARBJD010000013">
    <property type="protein sequence ID" value="KAK2961913.1"/>
    <property type="molecule type" value="Genomic_DNA"/>
</dbReference>